<name>A0A644T3V1_9ZZZZ</name>
<dbReference type="SMART" id="SM00857">
    <property type="entry name" value="Resolvase"/>
    <property type="match status" value="1"/>
</dbReference>
<protein>
    <recommendedName>
        <fullName evidence="1">Resolvase/invertase-type recombinase catalytic domain-containing protein</fullName>
    </recommendedName>
</protein>
<dbReference type="Pfam" id="PF00239">
    <property type="entry name" value="Resolvase"/>
    <property type="match status" value="1"/>
</dbReference>
<dbReference type="GO" id="GO:0003677">
    <property type="term" value="F:DNA binding"/>
    <property type="evidence" value="ECO:0007669"/>
    <property type="project" value="InterPro"/>
</dbReference>
<dbReference type="AlphaFoldDB" id="A0A644T3V1"/>
<accession>A0A644T3V1</accession>
<dbReference type="GO" id="GO:0000150">
    <property type="term" value="F:DNA strand exchange activity"/>
    <property type="evidence" value="ECO:0007669"/>
    <property type="project" value="InterPro"/>
</dbReference>
<comment type="caution">
    <text evidence="2">The sequence shown here is derived from an EMBL/GenBank/DDBJ whole genome shotgun (WGS) entry which is preliminary data.</text>
</comment>
<dbReference type="InterPro" id="IPR036162">
    <property type="entry name" value="Resolvase-like_N_sf"/>
</dbReference>
<dbReference type="InterPro" id="IPR006119">
    <property type="entry name" value="Resolv_N"/>
</dbReference>
<dbReference type="SUPFAM" id="SSF53041">
    <property type="entry name" value="Resolvase-like"/>
    <property type="match status" value="1"/>
</dbReference>
<organism evidence="2">
    <name type="scientific">bioreactor metagenome</name>
    <dbReference type="NCBI Taxonomy" id="1076179"/>
    <lineage>
        <taxon>unclassified sequences</taxon>
        <taxon>metagenomes</taxon>
        <taxon>ecological metagenomes</taxon>
    </lineage>
</organism>
<evidence type="ECO:0000259" key="1">
    <source>
        <dbReference type="SMART" id="SM00857"/>
    </source>
</evidence>
<dbReference type="EMBL" id="VSSQ01000015">
    <property type="protein sequence ID" value="MPL61596.1"/>
    <property type="molecule type" value="Genomic_DNA"/>
</dbReference>
<gene>
    <name evidence="2" type="ORF">SDC9_07173</name>
</gene>
<evidence type="ECO:0000313" key="2">
    <source>
        <dbReference type="EMBL" id="MPL61596.1"/>
    </source>
</evidence>
<dbReference type="Gene3D" id="3.40.50.1390">
    <property type="entry name" value="Resolvase, N-terminal catalytic domain"/>
    <property type="match status" value="1"/>
</dbReference>
<proteinExistence type="predicted"/>
<feature type="domain" description="Resolvase/invertase-type recombinase catalytic" evidence="1">
    <location>
        <begin position="3"/>
        <end position="147"/>
    </location>
</feature>
<sequence>MITALYARVIGGGKTESLDRQLTLLRRYAKGKGYKVYKEYADLAPVSGLRKRKAWARLLEDGREGRFKLLIISNIVTAFYSVTHMKRSLLQFREWGVGVISISDPWLDTTKSDNPYEIASSLSRFAKGLAGENRLIGSEKSRNSGLKTGRPRVTDREGFNESFGDILERLGKGELSRCKAAKELGVGYATLKRLLDEEKG</sequence>
<dbReference type="CDD" id="cd00338">
    <property type="entry name" value="Ser_Recombinase"/>
    <property type="match status" value="1"/>
</dbReference>
<reference evidence="2" key="1">
    <citation type="submission" date="2019-08" db="EMBL/GenBank/DDBJ databases">
        <authorList>
            <person name="Kucharzyk K."/>
            <person name="Murdoch R.W."/>
            <person name="Higgins S."/>
            <person name="Loffler F."/>
        </authorList>
    </citation>
    <scope>NUCLEOTIDE SEQUENCE</scope>
</reference>